<evidence type="ECO:0000313" key="3">
    <source>
        <dbReference type="EMBL" id="TDT17677.1"/>
    </source>
</evidence>
<dbReference type="Pfam" id="PF01039">
    <property type="entry name" value="Carboxyl_trans"/>
    <property type="match status" value="1"/>
</dbReference>
<dbReference type="PROSITE" id="PS50989">
    <property type="entry name" value="COA_CT_CTER"/>
    <property type="match status" value="1"/>
</dbReference>
<dbReference type="InterPro" id="IPR029045">
    <property type="entry name" value="ClpP/crotonase-like_dom_sf"/>
</dbReference>
<dbReference type="InterPro" id="IPR034733">
    <property type="entry name" value="AcCoA_carboxyl_beta"/>
</dbReference>
<accession>A0A4R7I259</accession>
<dbReference type="AlphaFoldDB" id="A0A4R7I259"/>
<dbReference type="InterPro" id="IPR011762">
    <property type="entry name" value="COA_CT_N"/>
</dbReference>
<dbReference type="PANTHER" id="PTHR22855">
    <property type="entry name" value="ACETYL, PROPIONYL, PYRUVATE, AND GLUTACONYL CARBOXYLASE-RELATED"/>
    <property type="match status" value="1"/>
</dbReference>
<reference evidence="3 4" key="1">
    <citation type="submission" date="2019-03" db="EMBL/GenBank/DDBJ databases">
        <title>Sequencing the genomes of 1000 actinobacteria strains.</title>
        <authorList>
            <person name="Klenk H.-P."/>
        </authorList>
    </citation>
    <scope>NUCLEOTIDE SEQUENCE [LARGE SCALE GENOMIC DNA]</scope>
    <source>
        <strain evidence="3 4">DSM 18936</strain>
    </source>
</reference>
<dbReference type="InterPro" id="IPR045190">
    <property type="entry name" value="MCCB/AccD1-like"/>
</dbReference>
<evidence type="ECO:0000259" key="1">
    <source>
        <dbReference type="PROSITE" id="PS50980"/>
    </source>
</evidence>
<dbReference type="Gene3D" id="3.90.226.10">
    <property type="entry name" value="2-enoyl-CoA Hydratase, Chain A, domain 1"/>
    <property type="match status" value="2"/>
</dbReference>
<dbReference type="InterPro" id="IPR011763">
    <property type="entry name" value="COA_CT_C"/>
</dbReference>
<dbReference type="EMBL" id="SOAU01000001">
    <property type="protein sequence ID" value="TDT17677.1"/>
    <property type="molecule type" value="Genomic_DNA"/>
</dbReference>
<dbReference type="PROSITE" id="PS50980">
    <property type="entry name" value="COA_CT_NTER"/>
    <property type="match status" value="1"/>
</dbReference>
<comment type="caution">
    <text evidence="3">The sequence shown here is derived from an EMBL/GenBank/DDBJ whole genome shotgun (WGS) entry which is preliminary data.</text>
</comment>
<feature type="domain" description="CoA carboxyltransferase N-terminal" evidence="1">
    <location>
        <begin position="22"/>
        <end position="273"/>
    </location>
</feature>
<dbReference type="OrthoDB" id="9803706at2"/>
<protein>
    <submittedName>
        <fullName evidence="3">Acetyl-CoA carboxylase carboxyltransferase component</fullName>
    </submittedName>
</protein>
<dbReference type="FunFam" id="3.90.226.10:FF:000030">
    <property type="entry name" value="Acetyl-CoA carboxylase carboxyltransferase subunit"/>
    <property type="match status" value="1"/>
</dbReference>
<dbReference type="RefSeq" id="WP_133869951.1">
    <property type="nucleotide sequence ID" value="NZ_SOAU01000001.1"/>
</dbReference>
<feature type="domain" description="CoA carboxyltransferase C-terminal" evidence="2">
    <location>
        <begin position="273"/>
        <end position="525"/>
    </location>
</feature>
<name>A0A4R7I259_9ACTN</name>
<evidence type="ECO:0000313" key="4">
    <source>
        <dbReference type="Proteomes" id="UP000294558"/>
    </source>
</evidence>
<dbReference type="GO" id="GO:0016874">
    <property type="term" value="F:ligase activity"/>
    <property type="evidence" value="ECO:0007669"/>
    <property type="project" value="InterPro"/>
</dbReference>
<organism evidence="3 4">
    <name type="scientific">Ilumatobacter fluminis</name>
    <dbReference type="NCBI Taxonomy" id="467091"/>
    <lineage>
        <taxon>Bacteria</taxon>
        <taxon>Bacillati</taxon>
        <taxon>Actinomycetota</taxon>
        <taxon>Acidimicrobiia</taxon>
        <taxon>Acidimicrobiales</taxon>
        <taxon>Ilumatobacteraceae</taxon>
        <taxon>Ilumatobacter</taxon>
    </lineage>
</organism>
<keyword evidence="4" id="KW-1185">Reference proteome</keyword>
<dbReference type="PANTHER" id="PTHR22855:SF46">
    <property type="entry name" value="METHYLCROTONOYL-COA CARBOXYLASE"/>
    <property type="match status" value="1"/>
</dbReference>
<keyword evidence="3" id="KW-0808">Transferase</keyword>
<evidence type="ECO:0000259" key="2">
    <source>
        <dbReference type="PROSITE" id="PS50989"/>
    </source>
</evidence>
<sequence>MSVIRSKLDTRSDDYRANRQAMETLWADVEEQLTSVPSIGGQRYVDRHRSRGKMLARERVEQLVDPDTPLLELSPLAGWGSEFPIGAGSVNAIGVVEGVECAITASDMTYRGGSMNPRSVDKGERFREIIRQNRLPWINLIESAGADLPHQADIFIRGGAGFRDQTQFSREGIPTITAAFGPNTAGGAYVPGMSDYTVFVKERGTAYLGGPPLVKMAIDEIVDEETLGGAEMHSRTSGLSDYLAHDEMDALRITRDIVRHLRWRKLGPGPSEPADDPLYDPADLIGCASADVRIPFDIREIYARVLDGSRFEEFKPLYGDKLVCGWGSVHGFPVGFIGNNGILFAEEAKKGAQFVQLCNRTDTPLVFLHNITGFMVGSKSEQGGIIRNGAKLINAVSNSDVPHFCLMVGASYGAGNYGMAGKAYNPRFLFSWPNHKIAVMGGRQLAGVMDIVARNAAAGRGIEVDEAQLTAQKEALEAQIEGESSALFATGRVWDDGIIHPNDTRTVLGLALSAAHSNVVAGTSEYGVWRH</sequence>
<dbReference type="SUPFAM" id="SSF52096">
    <property type="entry name" value="ClpP/crotonase"/>
    <property type="match status" value="2"/>
</dbReference>
<proteinExistence type="predicted"/>
<dbReference type="GO" id="GO:0016740">
    <property type="term" value="F:transferase activity"/>
    <property type="evidence" value="ECO:0007669"/>
    <property type="project" value="UniProtKB-KW"/>
</dbReference>
<gene>
    <name evidence="3" type="ORF">BDK89_3288</name>
</gene>
<dbReference type="Proteomes" id="UP000294558">
    <property type="component" value="Unassembled WGS sequence"/>
</dbReference>
<dbReference type="FunFam" id="3.90.226.10:FF:000021">
    <property type="entry name" value="Acetyl-CoA carboxylase carboxyltransferase subunit"/>
    <property type="match status" value="1"/>
</dbReference>